<feature type="transmembrane region" description="Helical" evidence="1">
    <location>
        <begin position="45"/>
        <end position="64"/>
    </location>
</feature>
<keyword evidence="3" id="KW-1185">Reference proteome</keyword>
<organism evidence="2 3">
    <name type="scientific">Prorocentrum cordatum</name>
    <dbReference type="NCBI Taxonomy" id="2364126"/>
    <lineage>
        <taxon>Eukaryota</taxon>
        <taxon>Sar</taxon>
        <taxon>Alveolata</taxon>
        <taxon>Dinophyceae</taxon>
        <taxon>Prorocentrales</taxon>
        <taxon>Prorocentraceae</taxon>
        <taxon>Prorocentrum</taxon>
    </lineage>
</organism>
<dbReference type="Proteomes" id="UP001189429">
    <property type="component" value="Unassembled WGS sequence"/>
</dbReference>
<proteinExistence type="predicted"/>
<feature type="transmembrane region" description="Helical" evidence="1">
    <location>
        <begin position="163"/>
        <end position="183"/>
    </location>
</feature>
<keyword evidence="1" id="KW-0472">Membrane</keyword>
<evidence type="ECO:0000256" key="1">
    <source>
        <dbReference type="SAM" id="Phobius"/>
    </source>
</evidence>
<name>A0ABN9RGN2_9DINO</name>
<evidence type="ECO:0000313" key="3">
    <source>
        <dbReference type="Proteomes" id="UP001189429"/>
    </source>
</evidence>
<accession>A0ABN9RGN2</accession>
<protein>
    <submittedName>
        <fullName evidence="2">Uncharacterized protein</fullName>
    </submittedName>
</protein>
<keyword evidence="1" id="KW-0812">Transmembrane</keyword>
<comment type="caution">
    <text evidence="2">The sequence shown here is derived from an EMBL/GenBank/DDBJ whole genome shotgun (WGS) entry which is preliminary data.</text>
</comment>
<evidence type="ECO:0000313" key="2">
    <source>
        <dbReference type="EMBL" id="CAK0818219.1"/>
    </source>
</evidence>
<keyword evidence="1" id="KW-1133">Transmembrane helix</keyword>
<dbReference type="EMBL" id="CAUYUJ010006669">
    <property type="protein sequence ID" value="CAK0818219.1"/>
    <property type="molecule type" value="Genomic_DNA"/>
</dbReference>
<sequence>MPLVMPPQTVRFGFGLKSSLASNLHAEDLVYIRLTRTPGLSARSMVAPFWLLCTFVCFSCAEAVKNKDYAWRQNEDCEGGFSSAAVIDDSVFAVARGRCELASCSVAERGNVGSEDRDEDPGDPPPALGAASCRAGGLAVDAAPGGAPGVPTAARPRRGQREVGAVDALMALAALGAFVNMVWGSAAHLLMVSKDSQVMEAIVPTSHRRFA</sequence>
<reference evidence="2" key="1">
    <citation type="submission" date="2023-10" db="EMBL/GenBank/DDBJ databases">
        <authorList>
            <person name="Chen Y."/>
            <person name="Shah S."/>
            <person name="Dougan E. K."/>
            <person name="Thang M."/>
            <person name="Chan C."/>
        </authorList>
    </citation>
    <scope>NUCLEOTIDE SEQUENCE [LARGE SCALE GENOMIC DNA]</scope>
</reference>
<gene>
    <name evidence="2" type="ORF">PCOR1329_LOCUS20567</name>
</gene>